<dbReference type="EMBL" id="BDCO01000003">
    <property type="protein sequence ID" value="GAT35060.1"/>
    <property type="molecule type" value="Genomic_DNA"/>
</dbReference>
<gene>
    <name evidence="4" type="ORF">TSACC_3120</name>
</gene>
<dbReference type="AlphaFoldDB" id="A0A146GCJ6"/>
<evidence type="ECO:0000313" key="4">
    <source>
        <dbReference type="EMBL" id="GAT35060.1"/>
    </source>
</evidence>
<evidence type="ECO:0000259" key="3">
    <source>
        <dbReference type="Pfam" id="PF09835"/>
    </source>
</evidence>
<feature type="domain" description="DUF2062" evidence="3">
    <location>
        <begin position="20"/>
        <end position="164"/>
    </location>
</feature>
<dbReference type="InterPro" id="IPR018639">
    <property type="entry name" value="DUF2062"/>
</dbReference>
<organism evidence="4 5">
    <name type="scientific">Terrimicrobium sacchariphilum</name>
    <dbReference type="NCBI Taxonomy" id="690879"/>
    <lineage>
        <taxon>Bacteria</taxon>
        <taxon>Pseudomonadati</taxon>
        <taxon>Verrucomicrobiota</taxon>
        <taxon>Terrimicrobiia</taxon>
        <taxon>Terrimicrobiales</taxon>
        <taxon>Terrimicrobiaceae</taxon>
        <taxon>Terrimicrobium</taxon>
    </lineage>
</organism>
<dbReference type="PANTHER" id="PTHR40547:SF1">
    <property type="entry name" value="SLL0298 PROTEIN"/>
    <property type="match status" value="1"/>
</dbReference>
<dbReference type="Pfam" id="PF09835">
    <property type="entry name" value="DUF2062"/>
    <property type="match status" value="1"/>
</dbReference>
<proteinExistence type="predicted"/>
<evidence type="ECO:0000256" key="2">
    <source>
        <dbReference type="SAM" id="Phobius"/>
    </source>
</evidence>
<keyword evidence="2" id="KW-0472">Membrane</keyword>
<keyword evidence="2" id="KW-1133">Transmembrane helix</keyword>
<keyword evidence="2" id="KW-0812">Transmembrane</keyword>
<reference evidence="5" key="1">
    <citation type="journal article" date="2017" name="Genome Announc.">
        <title>Draft Genome Sequence of Terrimicrobium sacchariphilum NM-5T, a Facultative Anaerobic Soil Bacterium of the Class Spartobacteria.</title>
        <authorList>
            <person name="Qiu Y.L."/>
            <person name="Tourlousse D.M."/>
            <person name="Matsuura N."/>
            <person name="Ohashi A."/>
            <person name="Sekiguchi Y."/>
        </authorList>
    </citation>
    <scope>NUCLEOTIDE SEQUENCE [LARGE SCALE GENOMIC DNA]</scope>
    <source>
        <strain evidence="5">NM-5</strain>
    </source>
</reference>
<keyword evidence="5" id="KW-1185">Reference proteome</keyword>
<accession>A0A146GCJ6</accession>
<dbReference type="InParanoid" id="A0A146GCJ6"/>
<evidence type="ECO:0000313" key="5">
    <source>
        <dbReference type="Proteomes" id="UP000076023"/>
    </source>
</evidence>
<comment type="caution">
    <text evidence="4">The sequence shown here is derived from an EMBL/GenBank/DDBJ whole genome shotgun (WGS) entry which is preliminary data.</text>
</comment>
<feature type="transmembrane region" description="Helical" evidence="2">
    <location>
        <begin position="129"/>
        <end position="156"/>
    </location>
</feature>
<dbReference type="STRING" id="690879.TSACC_3120"/>
<protein>
    <recommendedName>
        <fullName evidence="3">DUF2062 domain-containing protein</fullName>
    </recommendedName>
</protein>
<feature type="region of interest" description="Disordered" evidence="1">
    <location>
        <begin position="166"/>
        <end position="186"/>
    </location>
</feature>
<evidence type="ECO:0000256" key="1">
    <source>
        <dbReference type="SAM" id="MobiDB-lite"/>
    </source>
</evidence>
<dbReference type="PANTHER" id="PTHR40547">
    <property type="entry name" value="SLL0298 PROTEIN"/>
    <property type="match status" value="1"/>
</dbReference>
<dbReference type="Proteomes" id="UP000076023">
    <property type="component" value="Unassembled WGS sequence"/>
</dbReference>
<name>A0A146GCJ6_TERSA</name>
<sequence>MKLSDWGRKVLGEFKAMPGKIIALKDKPHAIAGGVAIGMFMGFTPLFGLKTVLSLGLAYVLRVNPIAAVIAVSLHDIVTPLWPVLLKVEYDIGVFVLSHFGNFHNIPTKTHGLHLKLGQMLEWTTFLNVGLPLLVGSLFLAAPAAAISYGITLGLLERRVRREREREAQKKLETESDKDPEVFRED</sequence>
<feature type="transmembrane region" description="Helical" evidence="2">
    <location>
        <begin position="30"/>
        <end position="49"/>
    </location>
</feature>
<dbReference type="RefSeq" id="WP_169809699.1">
    <property type="nucleotide sequence ID" value="NZ_BDCO01000003.1"/>
</dbReference>